<dbReference type="Gene3D" id="3.40.50.410">
    <property type="entry name" value="von Willebrand factor, type A domain"/>
    <property type="match status" value="1"/>
</dbReference>
<dbReference type="KEGG" id="tho:SP60_06715"/>
<feature type="domain" description="VWFA" evidence="1">
    <location>
        <begin position="559"/>
        <end position="748"/>
    </location>
</feature>
<dbReference type="OrthoDB" id="9758211at2"/>
<dbReference type="Pfam" id="PF00092">
    <property type="entry name" value="VWA"/>
    <property type="match status" value="1"/>
</dbReference>
<dbReference type="PATRIC" id="fig|1705394.5.peg.1340"/>
<dbReference type="InterPro" id="IPR002035">
    <property type="entry name" value="VWF_A"/>
</dbReference>
<dbReference type="CDD" id="cd01454">
    <property type="entry name" value="vWA_norD_type"/>
    <property type="match status" value="1"/>
</dbReference>
<dbReference type="SMART" id="SM00327">
    <property type="entry name" value="VWA"/>
    <property type="match status" value="1"/>
</dbReference>
<dbReference type="RefSeq" id="WP_053951894.1">
    <property type="nucleotide sequence ID" value="NZ_CP010552.1"/>
</dbReference>
<evidence type="ECO:0000313" key="3">
    <source>
        <dbReference type="Proteomes" id="UP000058020"/>
    </source>
</evidence>
<name>A0A0M4NXT2_9GAMM</name>
<dbReference type="InterPro" id="IPR036465">
    <property type="entry name" value="vWFA_dom_sf"/>
</dbReference>
<evidence type="ECO:0000259" key="1">
    <source>
        <dbReference type="PROSITE" id="PS50234"/>
    </source>
</evidence>
<dbReference type="Proteomes" id="UP000058020">
    <property type="component" value="Chromosome"/>
</dbReference>
<sequence length="748" mass="86359">MTEEVQYKPLDCAFESVQAVFALNIEQAVEHLSEASLSEYYEGAEFLAKIGQGDKLSIAFLKTMPWAGEHFGDGSIKKITDFTYNKICRTPNKPAVEKFLDSFIIVVDHIDKDQLDEYLALIEYHLSETTFSIHGIHDTHPSPSLIAMLANINLLLEQLDFKGIYEWINYGLRYFKDHPERQEEYFTLTTADSKAVFQRQRKGLLFSDIERPINLFQQALWKTNFMYAPYSPDFEALEHFHPYLEDEVIRLPDIYSDLNGVNGCKRYMALIAHIIAHHQFTTKIVADNVSPQQRFFTEVFEDARVEYLAIQQYPGLKKLWLSLMPVVDEFDCDDTRQSCLRHRAIMLTRALLDDNHPYQNQIILDYVEKFKELMSRGETTTSDSLSLGLGYLIKTRSASDALGSIYFENTEVSYRDDNRSIWLFIEEFDEEDNIFEHQKKSEDEDDEEVEVIPPHYYDEWDYAYESYKPDWAAVYERLHTHTNASKIDQILDKHSSLVKQLKKVLDLLKPQNKKRVRYQEEGVELDLDIALRSVIDIKNGSQPDTRINVDFEHDSRSVSVLLLLDLSQSLNEVAGSSGQTILELSQEAVSLLAWAVEQLGDNFAIAGFNSDTRQKVMYYHIKGYSEHWDDTVKSRLADLKAEFSTRMGAAIRHGAHYLDMQQSDKKLMLILTDGEPADIDMHDSKALIQDTHKAVQEAQQKGMYPYCISLDKKADEYIADIFGSHYSVIDRIESLPKELPQLFLSLTT</sequence>
<dbReference type="SUPFAM" id="SSF53300">
    <property type="entry name" value="vWA-like"/>
    <property type="match status" value="1"/>
</dbReference>
<accession>A0A0M4NXT2</accession>
<dbReference type="EMBL" id="CP010552">
    <property type="protein sequence ID" value="ALE52914.1"/>
    <property type="molecule type" value="Genomic_DNA"/>
</dbReference>
<reference evidence="2 3" key="1">
    <citation type="journal article" date="2015" name="Genome Announc.">
        <title>Genome Sequence of 'Candidatus Thioglobus autotrophica' Strain EF1, a Chemoautotroph from the SUP05 Clade of Marine Gammaproteobacteria.</title>
        <authorList>
            <person name="Shah V."/>
            <person name="Morris R.M."/>
        </authorList>
    </citation>
    <scope>NUCLEOTIDE SEQUENCE [LARGE SCALE GENOMIC DNA]</scope>
    <source>
        <strain evidence="2 3">EF1</strain>
    </source>
</reference>
<proteinExistence type="predicted"/>
<organism evidence="2 3">
    <name type="scientific">Candidatus Thioglobus autotrophicus</name>
    <dbReference type="NCBI Taxonomy" id="1705394"/>
    <lineage>
        <taxon>Bacteria</taxon>
        <taxon>Pseudomonadati</taxon>
        <taxon>Pseudomonadota</taxon>
        <taxon>Gammaproteobacteria</taxon>
        <taxon>Candidatus Pseudothioglobaceae</taxon>
        <taxon>Candidatus Thioglobus</taxon>
    </lineage>
</organism>
<dbReference type="AlphaFoldDB" id="A0A0M4NXT2"/>
<evidence type="ECO:0000313" key="2">
    <source>
        <dbReference type="EMBL" id="ALE52914.1"/>
    </source>
</evidence>
<keyword evidence="3" id="KW-1185">Reference proteome</keyword>
<dbReference type="STRING" id="1705394.SP60_06715"/>
<gene>
    <name evidence="2" type="ORF">SP60_06715</name>
</gene>
<dbReference type="InterPro" id="IPR051928">
    <property type="entry name" value="NorD/CobT"/>
</dbReference>
<dbReference type="PANTHER" id="PTHR41248:SF1">
    <property type="entry name" value="NORD PROTEIN"/>
    <property type="match status" value="1"/>
</dbReference>
<dbReference type="PANTHER" id="PTHR41248">
    <property type="entry name" value="NORD PROTEIN"/>
    <property type="match status" value="1"/>
</dbReference>
<protein>
    <submittedName>
        <fullName evidence="2">von Willebrand factor A</fullName>
    </submittedName>
</protein>
<dbReference type="PROSITE" id="PS50234">
    <property type="entry name" value="VWFA"/>
    <property type="match status" value="1"/>
</dbReference>